<dbReference type="Proteomes" id="UP000383932">
    <property type="component" value="Unassembled WGS sequence"/>
</dbReference>
<protein>
    <submittedName>
        <fullName evidence="1">Tuberous sclerosis 2 protein</fullName>
    </submittedName>
</protein>
<evidence type="ECO:0000313" key="2">
    <source>
        <dbReference type="Proteomes" id="UP000383932"/>
    </source>
</evidence>
<name>A0A5N5QLC4_9AGAM</name>
<reference evidence="1 2" key="1">
    <citation type="journal article" date="2019" name="Fungal Biol. Biotechnol.">
        <title>Draft genome sequence of fastidious pathogen Ceratobasidium theobromae, which causes vascular-streak dieback in Theobroma cacao.</title>
        <authorList>
            <person name="Ali S.S."/>
            <person name="Asman A."/>
            <person name="Shao J."/>
            <person name="Firmansyah A.P."/>
            <person name="Susilo A.W."/>
            <person name="Rosmana A."/>
            <person name="McMahon P."/>
            <person name="Junaid M."/>
            <person name="Guest D."/>
            <person name="Kheng T.Y."/>
            <person name="Meinhardt L.W."/>
            <person name="Bailey B.A."/>
        </authorList>
    </citation>
    <scope>NUCLEOTIDE SEQUENCE [LARGE SCALE GENOMIC DNA]</scope>
    <source>
        <strain evidence="1 2">CT2</strain>
    </source>
</reference>
<sequence>MNPTIFAAQLAQHLHPTSLSTHPRMAVGAGPVGLSPATQVGASVLADVVRCLRKQRAKGGSGRTMSRSPAIERTLLCAALAPIDGLSRHPSFDLDESAGHNKTVRVLTDGGRDILLFRLFEMNLRHKARKMARAYVEAEKCIDATFDYLKTYGGATPRGLMKPSLARLWISSAGWAIGNGASAHKRHPSSLGLPLASKPPMSPSPFDATNLTLCTIPASRLASLARSLQKQTHSAPGLEADAGALLAGEEVTGLLEADEEAREPKKAALDVDRVNVYSRAELEGEVSGAFKVPLSSLYPVAVGRMLLGLFVPAAVETAFRSTSASLGCVA</sequence>
<dbReference type="EMBL" id="SSOP01000068">
    <property type="protein sequence ID" value="KAB5592348.1"/>
    <property type="molecule type" value="Genomic_DNA"/>
</dbReference>
<comment type="caution">
    <text evidence="1">The sequence shown here is derived from an EMBL/GenBank/DDBJ whole genome shotgun (WGS) entry which is preliminary data.</text>
</comment>
<keyword evidence="2" id="KW-1185">Reference proteome</keyword>
<evidence type="ECO:0000313" key="1">
    <source>
        <dbReference type="EMBL" id="KAB5592348.1"/>
    </source>
</evidence>
<dbReference type="AlphaFoldDB" id="A0A5N5QLC4"/>
<organism evidence="1 2">
    <name type="scientific">Ceratobasidium theobromae</name>
    <dbReference type="NCBI Taxonomy" id="1582974"/>
    <lineage>
        <taxon>Eukaryota</taxon>
        <taxon>Fungi</taxon>
        <taxon>Dikarya</taxon>
        <taxon>Basidiomycota</taxon>
        <taxon>Agaricomycotina</taxon>
        <taxon>Agaricomycetes</taxon>
        <taxon>Cantharellales</taxon>
        <taxon>Ceratobasidiaceae</taxon>
        <taxon>Ceratobasidium</taxon>
    </lineage>
</organism>
<proteinExistence type="predicted"/>
<dbReference type="OrthoDB" id="3208770at2759"/>
<gene>
    <name evidence="1" type="ORF">CTheo_4229</name>
</gene>
<accession>A0A5N5QLC4</accession>